<protein>
    <submittedName>
        <fullName evidence="1">Uncharacterized protein</fullName>
    </submittedName>
</protein>
<reference evidence="1" key="1">
    <citation type="submission" date="2013-07" db="EMBL/GenBank/DDBJ databases">
        <title>The genome of an arbuscular mycorrhizal fungus provides insights into the evolution of the oldest plant symbiosis.</title>
        <authorList>
            <consortium name="DOE Joint Genome Institute"/>
            <person name="Tisserant E."/>
            <person name="Malbreil M."/>
            <person name="Kuo A."/>
            <person name="Kohler A."/>
            <person name="Symeonidi A."/>
            <person name="Balestrini R."/>
            <person name="Charron P."/>
            <person name="Duensing N."/>
            <person name="Frei-dit-Frey N."/>
            <person name="Gianinazzi-Pearson V."/>
            <person name="Gilbert B."/>
            <person name="Handa Y."/>
            <person name="Hijri M."/>
            <person name="Kaul R."/>
            <person name="Kawaguchi M."/>
            <person name="Krajinski F."/>
            <person name="Lammers P."/>
            <person name="Lapierre D."/>
            <person name="Masclaux F.G."/>
            <person name="Murat C."/>
            <person name="Morin E."/>
            <person name="Ndikumana S."/>
            <person name="Pagni M."/>
            <person name="Petitpierre D."/>
            <person name="Requena N."/>
            <person name="Rosikiewicz P."/>
            <person name="Riley R."/>
            <person name="Saito K."/>
            <person name="San Clemente H."/>
            <person name="Shapiro H."/>
            <person name="van Tuinen D."/>
            <person name="Becard G."/>
            <person name="Bonfante P."/>
            <person name="Paszkowski U."/>
            <person name="Shachar-Hill Y."/>
            <person name="Young J.P."/>
            <person name="Sanders I.R."/>
            <person name="Henrissat B."/>
            <person name="Rensing S.A."/>
            <person name="Grigoriev I.V."/>
            <person name="Corradi N."/>
            <person name="Roux C."/>
            <person name="Martin F."/>
        </authorList>
    </citation>
    <scope>NUCLEOTIDE SEQUENCE</scope>
    <source>
        <strain evidence="1">DAOM 197198</strain>
    </source>
</reference>
<organism evidence="1">
    <name type="scientific">Rhizophagus irregularis (strain DAOM 181602 / DAOM 197198 / MUCL 43194)</name>
    <name type="common">Arbuscular mycorrhizal fungus</name>
    <name type="synonym">Glomus intraradices</name>
    <dbReference type="NCBI Taxonomy" id="747089"/>
    <lineage>
        <taxon>Eukaryota</taxon>
        <taxon>Fungi</taxon>
        <taxon>Fungi incertae sedis</taxon>
        <taxon>Mucoromycota</taxon>
        <taxon>Glomeromycotina</taxon>
        <taxon>Glomeromycetes</taxon>
        <taxon>Glomerales</taxon>
        <taxon>Glomeraceae</taxon>
        <taxon>Rhizophagus</taxon>
    </lineage>
</organism>
<name>U9SFV0_RHIID</name>
<accession>U9SFV0</accession>
<dbReference type="HOGENOM" id="CLU_3015410_0_0_1"/>
<dbReference type="VEuPathDB" id="FungiDB:RhiirFUN_025444"/>
<evidence type="ECO:0000313" key="1">
    <source>
        <dbReference type="EMBL" id="ERZ94714.1"/>
    </source>
</evidence>
<dbReference type="EMBL" id="KI301805">
    <property type="protein sequence ID" value="ERZ94714.1"/>
    <property type="molecule type" value="Genomic_DNA"/>
</dbReference>
<gene>
    <name evidence="1" type="ORF">GLOINDRAFT_14344</name>
</gene>
<dbReference type="AlphaFoldDB" id="U9SFV0"/>
<proteinExistence type="predicted"/>
<sequence length="56" mass="6367">MSRKHTEATEYMQELIRQHSITAPQSPHVPADIVAIPAESNNVQEDLHELYRSEPA</sequence>